<dbReference type="Proteomes" id="UP000239576">
    <property type="component" value="Unassembled WGS sequence"/>
</dbReference>
<reference evidence="3" key="1">
    <citation type="submission" date="2018-02" db="EMBL/GenBank/DDBJ databases">
        <authorList>
            <person name="Moore K."/>
            <person name="Momper L."/>
        </authorList>
    </citation>
    <scope>NUCLEOTIDE SEQUENCE [LARGE SCALE GENOMIC DNA]</scope>
    <source>
        <strain evidence="3">ULC18</strain>
    </source>
</reference>
<reference evidence="2 3" key="2">
    <citation type="submission" date="2018-03" db="EMBL/GenBank/DDBJ databases">
        <title>The ancient ancestry and fast evolution of plastids.</title>
        <authorList>
            <person name="Moore K.R."/>
            <person name="Magnabosco C."/>
            <person name="Momper L."/>
            <person name="Gold D.A."/>
            <person name="Bosak T."/>
            <person name="Fournier G.P."/>
        </authorList>
    </citation>
    <scope>NUCLEOTIDE SEQUENCE [LARGE SCALE GENOMIC DNA]</scope>
    <source>
        <strain evidence="2 3">ULC18</strain>
    </source>
</reference>
<feature type="region of interest" description="Disordered" evidence="1">
    <location>
        <begin position="63"/>
        <end position="92"/>
    </location>
</feature>
<proteinExistence type="predicted"/>
<feature type="compositionally biased region" description="Acidic residues" evidence="1">
    <location>
        <begin position="75"/>
        <end position="84"/>
    </location>
</feature>
<organism evidence="2 3">
    <name type="scientific">Stenomitos frigidus ULC18</name>
    <dbReference type="NCBI Taxonomy" id="2107698"/>
    <lineage>
        <taxon>Bacteria</taxon>
        <taxon>Bacillati</taxon>
        <taxon>Cyanobacteriota</taxon>
        <taxon>Cyanophyceae</taxon>
        <taxon>Leptolyngbyales</taxon>
        <taxon>Leptolyngbyaceae</taxon>
        <taxon>Stenomitos</taxon>
    </lineage>
</organism>
<name>A0A2T1DX16_9CYAN</name>
<gene>
    <name evidence="2" type="ORF">C7B82_24945</name>
</gene>
<dbReference type="RefSeq" id="WP_106259477.1">
    <property type="nucleotide sequence ID" value="NZ_CAWNSW010000033.1"/>
</dbReference>
<protein>
    <submittedName>
        <fullName evidence="2">Uncharacterized protein</fullName>
    </submittedName>
</protein>
<evidence type="ECO:0000313" key="2">
    <source>
        <dbReference type="EMBL" id="PSB25009.1"/>
    </source>
</evidence>
<sequence>MSLHTAEQLLAPWSHYENTKHAHLEVLPLFLLPTHLERNATVIEAIAYTIEQQSLLLAEAETAKQSEQRLAQATDADEDTDEDATAPTITACSWEEVEEKFRGRGRHWHP</sequence>
<dbReference type="AlphaFoldDB" id="A0A2T1DX16"/>
<evidence type="ECO:0000313" key="3">
    <source>
        <dbReference type="Proteomes" id="UP000239576"/>
    </source>
</evidence>
<comment type="caution">
    <text evidence="2">The sequence shown here is derived from an EMBL/GenBank/DDBJ whole genome shotgun (WGS) entry which is preliminary data.</text>
</comment>
<evidence type="ECO:0000256" key="1">
    <source>
        <dbReference type="SAM" id="MobiDB-lite"/>
    </source>
</evidence>
<accession>A0A2T1DX16</accession>
<keyword evidence="3" id="KW-1185">Reference proteome</keyword>
<dbReference type="EMBL" id="PVWK01000135">
    <property type="protein sequence ID" value="PSB25009.1"/>
    <property type="molecule type" value="Genomic_DNA"/>
</dbReference>